<gene>
    <name evidence="7" type="ORF">CRE_29074</name>
</gene>
<dbReference type="KEGG" id="crq:GCK72_011247"/>
<evidence type="ECO:0000313" key="7">
    <source>
        <dbReference type="EMBL" id="EFP10522.1"/>
    </source>
</evidence>
<accession>E3MW98</accession>
<evidence type="ECO:0000256" key="2">
    <source>
        <dbReference type="ARBA" id="ARBA00009034"/>
    </source>
</evidence>
<evidence type="ECO:0000256" key="4">
    <source>
        <dbReference type="ARBA" id="ARBA00022729"/>
    </source>
</evidence>
<dbReference type="AlphaFoldDB" id="E3MW98"/>
<dbReference type="HOGENOM" id="CLU_2500060_0_0_1"/>
<dbReference type="SUPFAM" id="SSF56994">
    <property type="entry name" value="Insulin-like"/>
    <property type="match status" value="1"/>
</dbReference>
<evidence type="ECO:0000256" key="5">
    <source>
        <dbReference type="ARBA" id="ARBA00023157"/>
    </source>
</evidence>
<keyword evidence="4 6" id="KW-0732">Signal</keyword>
<reference evidence="7" key="1">
    <citation type="submission" date="2007-07" db="EMBL/GenBank/DDBJ databases">
        <title>PCAP assembly of the Caenorhabditis remanei genome.</title>
        <authorList>
            <consortium name="The Caenorhabditis remanei Sequencing Consortium"/>
            <person name="Wilson R.K."/>
        </authorList>
    </citation>
    <scope>NUCLEOTIDE SEQUENCE [LARGE SCALE GENOMIC DNA]</scope>
    <source>
        <strain evidence="7">PB4641</strain>
    </source>
</reference>
<evidence type="ECO:0000256" key="3">
    <source>
        <dbReference type="ARBA" id="ARBA00022525"/>
    </source>
</evidence>
<organism evidence="8">
    <name type="scientific">Caenorhabditis remanei</name>
    <name type="common">Caenorhabditis vulgaris</name>
    <dbReference type="NCBI Taxonomy" id="31234"/>
    <lineage>
        <taxon>Eukaryota</taxon>
        <taxon>Metazoa</taxon>
        <taxon>Ecdysozoa</taxon>
        <taxon>Nematoda</taxon>
        <taxon>Chromadorea</taxon>
        <taxon>Rhabditida</taxon>
        <taxon>Rhabditina</taxon>
        <taxon>Rhabditomorpha</taxon>
        <taxon>Rhabditoidea</taxon>
        <taxon>Rhabditidae</taxon>
        <taxon>Peloderinae</taxon>
        <taxon>Caenorhabditis</taxon>
    </lineage>
</organism>
<feature type="signal peptide" evidence="6">
    <location>
        <begin position="1"/>
        <end position="20"/>
    </location>
</feature>
<evidence type="ECO:0000256" key="6">
    <source>
        <dbReference type="SAM" id="SignalP"/>
    </source>
</evidence>
<dbReference type="InParanoid" id="E3MW98"/>
<dbReference type="GO" id="GO:0005179">
    <property type="term" value="F:hormone activity"/>
    <property type="evidence" value="ECO:0007669"/>
    <property type="project" value="InterPro"/>
</dbReference>
<evidence type="ECO:0000313" key="8">
    <source>
        <dbReference type="Proteomes" id="UP000008281"/>
    </source>
</evidence>
<dbReference type="GO" id="GO:0005576">
    <property type="term" value="C:extracellular region"/>
    <property type="evidence" value="ECO:0007669"/>
    <property type="project" value="UniProtKB-SubCell"/>
</dbReference>
<dbReference type="Proteomes" id="UP000008281">
    <property type="component" value="Unassembled WGS sequence"/>
</dbReference>
<dbReference type="RefSeq" id="XP_003099557.2">
    <property type="nucleotide sequence ID" value="XM_003099509.2"/>
</dbReference>
<proteinExistence type="inferred from homology"/>
<dbReference type="CTD" id="9805675"/>
<keyword evidence="8" id="KW-1185">Reference proteome</keyword>
<keyword evidence="5" id="KW-1015">Disulfide bond</keyword>
<dbReference type="Gene3D" id="1.10.100.10">
    <property type="entry name" value="Insulin-like"/>
    <property type="match status" value="1"/>
</dbReference>
<feature type="chain" id="PRO_5003177591" evidence="6">
    <location>
        <begin position="21"/>
        <end position="86"/>
    </location>
</feature>
<dbReference type="GeneID" id="9805675"/>
<sequence>MLKVSFVFFVLLIIVSSSFANSSGPIRSPTSVQKACARRVVMYVIAVCGETCKNQNGLMALESAGCCNSFCPDDFYRSICCPSNLE</sequence>
<comment type="similarity">
    <text evidence="2">Belongs to the insulin family.</text>
</comment>
<name>E3MW98_CAERE</name>
<evidence type="ECO:0000256" key="1">
    <source>
        <dbReference type="ARBA" id="ARBA00004613"/>
    </source>
</evidence>
<dbReference type="InterPro" id="IPR003235">
    <property type="entry name" value="Nem_insulin-like_b-type"/>
</dbReference>
<dbReference type="InterPro" id="IPR036438">
    <property type="entry name" value="Insulin-like_sf"/>
</dbReference>
<comment type="subcellular location">
    <subcellularLocation>
        <location evidence="1">Secreted</location>
    </subcellularLocation>
</comment>
<dbReference type="Pfam" id="PF03488">
    <property type="entry name" value="Ins_beta"/>
    <property type="match status" value="1"/>
</dbReference>
<keyword evidence="3" id="KW-0964">Secreted</keyword>
<dbReference type="EMBL" id="DS268486">
    <property type="protein sequence ID" value="EFP10522.1"/>
    <property type="molecule type" value="Genomic_DNA"/>
</dbReference>
<protein>
    <submittedName>
        <fullName evidence="7">Uncharacterized protein</fullName>
    </submittedName>
</protein>